<evidence type="ECO:0000313" key="2">
    <source>
        <dbReference type="EMBL" id="POB05182.1"/>
    </source>
</evidence>
<dbReference type="OrthoDB" id="5296662at2"/>
<sequence length="239" mass="25877">MMDRERGFGLIELMVALVLGLLASGVALQLLLVNNQTFSLQRTSATLEQDGQMLLRYMMADIRQAGRGTATDGTIDPVVFDTTQTAFAQDGVNGGNDQLVINYFGLRDCQGGGNGTEQEIINRYFVDNQGVLSCSGNLSGGVAELMEGVESFQVQYGIDTELNGQAGVTRYVNAGAQGASPVVTIRFDILLRSEGEVQTPAVATAYYLGDQLVNVAADRRLRKVFRSTVMIRNFDWDGV</sequence>
<dbReference type="Pfam" id="PF16074">
    <property type="entry name" value="PilW"/>
    <property type="match status" value="1"/>
</dbReference>
<evidence type="ECO:0000256" key="1">
    <source>
        <dbReference type="SAM" id="Phobius"/>
    </source>
</evidence>
<reference evidence="2 3" key="1">
    <citation type="submission" date="2018-01" db="EMBL/GenBank/DDBJ databases">
        <title>Draft genome of the type strain Pseudomonas oceani DSM 100277 isolated from the deep water in Okinawa trough, northwestern Pacific Ocean.</title>
        <authorList>
            <person name="Gomila M."/>
            <person name="Mulet M."/>
            <person name="Garcia-Valdes E."/>
            <person name="Lalucat J."/>
        </authorList>
    </citation>
    <scope>NUCLEOTIDE SEQUENCE [LARGE SCALE GENOMIC DNA]</scope>
    <source>
        <strain evidence="2 3">DSM 100277</strain>
    </source>
</reference>
<dbReference type="EMBL" id="PPSK01000003">
    <property type="protein sequence ID" value="POB05182.1"/>
    <property type="molecule type" value="Genomic_DNA"/>
</dbReference>
<keyword evidence="1" id="KW-0472">Membrane</keyword>
<dbReference type="GO" id="GO:0043683">
    <property type="term" value="P:type IV pilus assembly"/>
    <property type="evidence" value="ECO:0007669"/>
    <property type="project" value="InterPro"/>
</dbReference>
<dbReference type="InterPro" id="IPR012902">
    <property type="entry name" value="N_methyl_site"/>
</dbReference>
<feature type="transmembrane region" description="Helical" evidence="1">
    <location>
        <begin position="7"/>
        <end position="32"/>
    </location>
</feature>
<comment type="caution">
    <text evidence="2">The sequence shown here is derived from an EMBL/GenBank/DDBJ whole genome shotgun (WGS) entry which is preliminary data.</text>
</comment>
<evidence type="ECO:0000313" key="3">
    <source>
        <dbReference type="Proteomes" id="UP000243451"/>
    </source>
</evidence>
<name>A0A2P4EY77_9GAMM</name>
<keyword evidence="1" id="KW-0812">Transmembrane</keyword>
<organism evidence="2 3">
    <name type="scientific">Halopseudomonas oceani</name>
    <dbReference type="NCBI Taxonomy" id="1708783"/>
    <lineage>
        <taxon>Bacteria</taxon>
        <taxon>Pseudomonadati</taxon>
        <taxon>Pseudomonadota</taxon>
        <taxon>Gammaproteobacteria</taxon>
        <taxon>Pseudomonadales</taxon>
        <taxon>Pseudomonadaceae</taxon>
        <taxon>Halopseudomonas</taxon>
    </lineage>
</organism>
<dbReference type="InterPro" id="IPR032092">
    <property type="entry name" value="PilW"/>
</dbReference>
<dbReference type="NCBIfam" id="TIGR02532">
    <property type="entry name" value="IV_pilin_GFxxxE"/>
    <property type="match status" value="1"/>
</dbReference>
<dbReference type="AlphaFoldDB" id="A0A2P4EY77"/>
<keyword evidence="3" id="KW-1185">Reference proteome</keyword>
<proteinExistence type="predicted"/>
<dbReference type="Proteomes" id="UP000243451">
    <property type="component" value="Unassembled WGS sequence"/>
</dbReference>
<protein>
    <submittedName>
        <fullName evidence="2">Prepilin-type cleavage/methylation domain-containing protein</fullName>
    </submittedName>
</protein>
<dbReference type="RefSeq" id="WP_104737418.1">
    <property type="nucleotide sequence ID" value="NZ_BMHR01000001.1"/>
</dbReference>
<dbReference type="Pfam" id="PF07963">
    <property type="entry name" value="N_methyl"/>
    <property type="match status" value="1"/>
</dbReference>
<gene>
    <name evidence="2" type="ORF">C1949_05280</name>
</gene>
<accession>A0A2P4EY77</accession>
<keyword evidence="1" id="KW-1133">Transmembrane helix</keyword>